<dbReference type="EMBL" id="BGPR01006632">
    <property type="protein sequence ID" value="GBN20545.1"/>
    <property type="molecule type" value="Genomic_DNA"/>
</dbReference>
<dbReference type="Proteomes" id="UP000499080">
    <property type="component" value="Unassembled WGS sequence"/>
</dbReference>
<dbReference type="OrthoDB" id="6437663at2759"/>
<reference evidence="1 2" key="1">
    <citation type="journal article" date="2019" name="Sci. Rep.">
        <title>Orb-weaving spider Araneus ventricosus genome elucidates the spidroin gene catalogue.</title>
        <authorList>
            <person name="Kono N."/>
            <person name="Nakamura H."/>
            <person name="Ohtoshi R."/>
            <person name="Moran D.A.P."/>
            <person name="Shinohara A."/>
            <person name="Yoshida Y."/>
            <person name="Fujiwara M."/>
            <person name="Mori M."/>
            <person name="Tomita M."/>
            <person name="Arakawa K."/>
        </authorList>
    </citation>
    <scope>NUCLEOTIDE SEQUENCE [LARGE SCALE GENOMIC DNA]</scope>
</reference>
<name>A0A4Y2M0J4_ARAVE</name>
<comment type="caution">
    <text evidence="1">The sequence shown here is derived from an EMBL/GenBank/DDBJ whole genome shotgun (WGS) entry which is preliminary data.</text>
</comment>
<protein>
    <submittedName>
        <fullName evidence="1">Uncharacterized protein</fullName>
    </submittedName>
</protein>
<dbReference type="AlphaFoldDB" id="A0A4Y2M0J4"/>
<proteinExistence type="predicted"/>
<evidence type="ECO:0000313" key="2">
    <source>
        <dbReference type="Proteomes" id="UP000499080"/>
    </source>
</evidence>
<keyword evidence="2" id="KW-1185">Reference proteome</keyword>
<sequence length="504" mass="59084">MEKQQYVLKLPLKQIALRKVAIGLWSGADIINLIKQFRYQTPIDDFQTYEWHSLVEKKVKEKVSSLVLPQAIRKELMHAIKPIGPEMLKWKMHHQSLFPDVGDFLDQLCWTSVGTVDYRETAAALIKQERINIVSRYQLACLYCLDDDIPLIWGNLSEDAKKCFYDKESPLPATQAELVVVWTHILEGDEAKLNYRINRDCGDRTLYQYAFVCAAQSGNEAATRYFFQKLTFEERTRTLQEAAQRLVAKALATCSISFDFPKEKFCDVLCFLLSQMDEEEQMKVLNKNAYTCLRCFLNWPWQDLFMKVAGLSWAFLSKEKYYSLIAILASCGSISGCYFQELFGELFLRAPSDYREYIMDRHWESGFWFRYLFYSNSTESIKLVIRNADDSDKQRFIIGENGLHLCQKLIDGRKWFLLELFIAECALSEESKAKLKNVFRFNGTQHEKERFFHLINTANVEDCSKRSLEDMENVCEEHVNLRHENVEHDKGLAERIKMKRRRRS</sequence>
<accession>A0A4Y2M0J4</accession>
<organism evidence="1 2">
    <name type="scientific">Araneus ventricosus</name>
    <name type="common">Orbweaver spider</name>
    <name type="synonym">Epeira ventricosa</name>
    <dbReference type="NCBI Taxonomy" id="182803"/>
    <lineage>
        <taxon>Eukaryota</taxon>
        <taxon>Metazoa</taxon>
        <taxon>Ecdysozoa</taxon>
        <taxon>Arthropoda</taxon>
        <taxon>Chelicerata</taxon>
        <taxon>Arachnida</taxon>
        <taxon>Araneae</taxon>
        <taxon>Araneomorphae</taxon>
        <taxon>Entelegynae</taxon>
        <taxon>Araneoidea</taxon>
        <taxon>Araneidae</taxon>
        <taxon>Araneus</taxon>
    </lineage>
</organism>
<gene>
    <name evidence="1" type="ORF">AVEN_155928_1</name>
</gene>
<evidence type="ECO:0000313" key="1">
    <source>
        <dbReference type="EMBL" id="GBN20545.1"/>
    </source>
</evidence>